<dbReference type="CDD" id="cd02966">
    <property type="entry name" value="TlpA_like_family"/>
    <property type="match status" value="1"/>
</dbReference>
<keyword evidence="2" id="KW-0201">Cytochrome c-type biogenesis</keyword>
<feature type="signal peptide" evidence="4">
    <location>
        <begin position="1"/>
        <end position="22"/>
    </location>
</feature>
<dbReference type="InterPro" id="IPR036249">
    <property type="entry name" value="Thioredoxin-like_sf"/>
</dbReference>
<dbReference type="InterPro" id="IPR013740">
    <property type="entry name" value="Redoxin"/>
</dbReference>
<evidence type="ECO:0000256" key="2">
    <source>
        <dbReference type="ARBA" id="ARBA00022748"/>
    </source>
</evidence>
<dbReference type="GO" id="GO:0017004">
    <property type="term" value="P:cytochrome complex assembly"/>
    <property type="evidence" value="ECO:0007669"/>
    <property type="project" value="UniProtKB-KW"/>
</dbReference>
<dbReference type="PANTHER" id="PTHR42852">
    <property type="entry name" value="THIOL:DISULFIDE INTERCHANGE PROTEIN DSBE"/>
    <property type="match status" value="1"/>
</dbReference>
<dbReference type="EMBL" id="FWYB01000001">
    <property type="protein sequence ID" value="SMC57958.1"/>
    <property type="molecule type" value="Genomic_DNA"/>
</dbReference>
<dbReference type="PROSITE" id="PS51352">
    <property type="entry name" value="THIOREDOXIN_2"/>
    <property type="match status" value="1"/>
</dbReference>
<proteinExistence type="predicted"/>
<dbReference type="Pfam" id="PF08534">
    <property type="entry name" value="Redoxin"/>
    <property type="match status" value="1"/>
</dbReference>
<dbReference type="PROSITE" id="PS00194">
    <property type="entry name" value="THIOREDOXIN_1"/>
    <property type="match status" value="1"/>
</dbReference>
<sequence>MKLKLFLHCFTLLILASSGLRAVDKPSGKIRFSVTINCPDLQFVAFSHLKDQDETVWETEMVMPKVSGQVLIKKDLPFALQIISLNHIPVFISGPQEVNLMIHAKTWKVRPVVNFNSVEGFRQSLPYQMDSLYVISADKLVKMNVAELIGGLKKLDERVDALLKKAGVVKPAELSLLQRYAGLLRMKVKQTYLKLHKDNNTLPGNFPDWYLKGEGFKGTDLGRICNEVIVQNYLVGFEEGRALINPAASRFERWEPILQDKNQFLIKRNIIPNYYTLFRTKGLTPELNEFYSKIRSALTNAGDIEALDQFYHTYENLQIGKPAPDFALPDTDGKLVRSSDFKGKMLVIDCWGTWCGPCKETLPLFRTVAANYKDSTDIVFITVALETKDGIDWRAYLKEHNMEQEINLHLVRNSKDDDFFRDIYKMNTYPRYIVLDRKGNFLDSHLEHPNQKVFKEKIDQWYKEKR</sequence>
<dbReference type="STRING" id="475255.SAMN04488101_101424"/>
<dbReference type="InterPro" id="IPR050553">
    <property type="entry name" value="Thioredoxin_ResA/DsbE_sf"/>
</dbReference>
<protein>
    <submittedName>
        <fullName evidence="6">AhpC/TSA family protein</fullName>
    </submittedName>
</protein>
<dbReference type="OrthoDB" id="739170at2"/>
<comment type="subcellular location">
    <subcellularLocation>
        <location evidence="1">Cell envelope</location>
    </subcellularLocation>
</comment>
<evidence type="ECO:0000256" key="4">
    <source>
        <dbReference type="SAM" id="SignalP"/>
    </source>
</evidence>
<evidence type="ECO:0000313" key="7">
    <source>
        <dbReference type="Proteomes" id="UP000192678"/>
    </source>
</evidence>
<feature type="domain" description="Thioredoxin" evidence="5">
    <location>
        <begin position="317"/>
        <end position="466"/>
    </location>
</feature>
<accession>A0A1W2ACJ4</accession>
<dbReference type="SUPFAM" id="SSF52833">
    <property type="entry name" value="Thioredoxin-like"/>
    <property type="match status" value="1"/>
</dbReference>
<evidence type="ECO:0000256" key="1">
    <source>
        <dbReference type="ARBA" id="ARBA00004196"/>
    </source>
</evidence>
<dbReference type="AlphaFoldDB" id="A0A1W2ACJ4"/>
<dbReference type="Gene3D" id="3.40.30.10">
    <property type="entry name" value="Glutaredoxin"/>
    <property type="match status" value="1"/>
</dbReference>
<reference evidence="6 7" key="1">
    <citation type="submission" date="2017-04" db="EMBL/GenBank/DDBJ databases">
        <authorList>
            <person name="Afonso C.L."/>
            <person name="Miller P.J."/>
            <person name="Scott M.A."/>
            <person name="Spackman E."/>
            <person name="Goraichik I."/>
            <person name="Dimitrov K.M."/>
            <person name="Suarez D.L."/>
            <person name="Swayne D.E."/>
        </authorList>
    </citation>
    <scope>NUCLEOTIDE SEQUENCE [LARGE SCALE GENOMIC DNA]</scope>
    <source>
        <strain evidence="6 7">DSM 19625</strain>
    </source>
</reference>
<dbReference type="InterPro" id="IPR013766">
    <property type="entry name" value="Thioredoxin_domain"/>
</dbReference>
<keyword evidence="3" id="KW-0676">Redox-active center</keyword>
<feature type="chain" id="PRO_5013252580" evidence="4">
    <location>
        <begin position="23"/>
        <end position="466"/>
    </location>
</feature>
<organism evidence="6 7">
    <name type="scientific">Pedobacter nyackensis</name>
    <dbReference type="NCBI Taxonomy" id="475255"/>
    <lineage>
        <taxon>Bacteria</taxon>
        <taxon>Pseudomonadati</taxon>
        <taxon>Bacteroidota</taxon>
        <taxon>Sphingobacteriia</taxon>
        <taxon>Sphingobacteriales</taxon>
        <taxon>Sphingobacteriaceae</taxon>
        <taxon>Pedobacter</taxon>
    </lineage>
</organism>
<evidence type="ECO:0000259" key="5">
    <source>
        <dbReference type="PROSITE" id="PS51352"/>
    </source>
</evidence>
<keyword evidence="4" id="KW-0732">Signal</keyword>
<dbReference type="PANTHER" id="PTHR42852:SF13">
    <property type="entry name" value="PROTEIN DIPZ"/>
    <property type="match status" value="1"/>
</dbReference>
<evidence type="ECO:0000313" key="6">
    <source>
        <dbReference type="EMBL" id="SMC57958.1"/>
    </source>
</evidence>
<name>A0A1W2ACJ4_9SPHI</name>
<dbReference type="RefSeq" id="WP_084286995.1">
    <property type="nucleotide sequence ID" value="NZ_FWYB01000001.1"/>
</dbReference>
<dbReference type="InterPro" id="IPR017937">
    <property type="entry name" value="Thioredoxin_CS"/>
</dbReference>
<dbReference type="GO" id="GO:0016491">
    <property type="term" value="F:oxidoreductase activity"/>
    <property type="evidence" value="ECO:0007669"/>
    <property type="project" value="InterPro"/>
</dbReference>
<dbReference type="GO" id="GO:0030313">
    <property type="term" value="C:cell envelope"/>
    <property type="evidence" value="ECO:0007669"/>
    <property type="project" value="UniProtKB-SubCell"/>
</dbReference>
<gene>
    <name evidence="6" type="ORF">SAMN04488101_101424</name>
</gene>
<keyword evidence="7" id="KW-1185">Reference proteome</keyword>
<dbReference type="Proteomes" id="UP000192678">
    <property type="component" value="Unassembled WGS sequence"/>
</dbReference>
<evidence type="ECO:0000256" key="3">
    <source>
        <dbReference type="ARBA" id="ARBA00023284"/>
    </source>
</evidence>